<name>A0A9W7DND1_9STRA</name>
<dbReference type="Pfam" id="PF05669">
    <property type="entry name" value="Med31"/>
    <property type="match status" value="1"/>
</dbReference>
<dbReference type="GO" id="GO:0016592">
    <property type="term" value="C:mediator complex"/>
    <property type="evidence" value="ECO:0007669"/>
    <property type="project" value="InterPro"/>
</dbReference>
<keyword evidence="4 7" id="KW-0010">Activator</keyword>
<dbReference type="GO" id="GO:0006355">
    <property type="term" value="P:regulation of DNA-templated transcription"/>
    <property type="evidence" value="ECO:0007669"/>
    <property type="project" value="InterPro"/>
</dbReference>
<comment type="caution">
    <text evidence="8">The sequence shown here is derived from an EMBL/GenBank/DDBJ whole genome shotgun (WGS) entry which is preliminary data.</text>
</comment>
<protein>
    <recommendedName>
        <fullName evidence="7">Mediator of RNA polymerase II transcription subunit 31</fullName>
    </recommendedName>
</protein>
<dbReference type="InterPro" id="IPR008831">
    <property type="entry name" value="Mediator_Med31"/>
</dbReference>
<dbReference type="Proteomes" id="UP001162640">
    <property type="component" value="Unassembled WGS sequence"/>
</dbReference>
<accession>A0A9W7DND1</accession>
<organism evidence="8 9">
    <name type="scientific">Triparma laevis f. inornata</name>
    <dbReference type="NCBI Taxonomy" id="1714386"/>
    <lineage>
        <taxon>Eukaryota</taxon>
        <taxon>Sar</taxon>
        <taxon>Stramenopiles</taxon>
        <taxon>Ochrophyta</taxon>
        <taxon>Bolidophyceae</taxon>
        <taxon>Parmales</taxon>
        <taxon>Triparmaceae</taxon>
        <taxon>Triparma</taxon>
    </lineage>
</organism>
<evidence type="ECO:0000313" key="9">
    <source>
        <dbReference type="Proteomes" id="UP001162640"/>
    </source>
</evidence>
<comment type="similarity">
    <text evidence="2 7">Belongs to the Mediator complex subunit 31 family.</text>
</comment>
<evidence type="ECO:0000256" key="4">
    <source>
        <dbReference type="ARBA" id="ARBA00023159"/>
    </source>
</evidence>
<evidence type="ECO:0000256" key="3">
    <source>
        <dbReference type="ARBA" id="ARBA00023015"/>
    </source>
</evidence>
<dbReference type="Gene3D" id="1.10.10.1340">
    <property type="entry name" value="Mediator of RNA polymerase II, submodule Med31 (Soh1)"/>
    <property type="match status" value="1"/>
</dbReference>
<proteinExistence type="inferred from homology"/>
<evidence type="ECO:0000256" key="6">
    <source>
        <dbReference type="ARBA" id="ARBA00023242"/>
    </source>
</evidence>
<dbReference type="AlphaFoldDB" id="A0A9W7DND1"/>
<gene>
    <name evidence="8" type="ORF">TL16_g00677</name>
</gene>
<comment type="function">
    <text evidence="7">Component of the Mediator complex, a coactivator involved in the regulated transcription of nearly all RNA polymerase II-dependent genes. Mediator functions as a bridge to convey information from gene-specific regulatory proteins to the basal RNA polymerase II transcription machinery. Mediator is recruited to promoters by direct interactions with regulatory proteins and serves as a scaffold for the assembly of a functional preinitiation complex with RNA polymerase II and the general transcription factors.</text>
</comment>
<evidence type="ECO:0000256" key="1">
    <source>
        <dbReference type="ARBA" id="ARBA00004123"/>
    </source>
</evidence>
<dbReference type="InterPro" id="IPR038089">
    <property type="entry name" value="Med31_sf"/>
</dbReference>
<sequence length="168" mass="19176">MSSSTSFTSQPPPPASPSLHSSIPYSLNDVFLLDLELLQSLSQPSYLRHLSLTPPFPLQSLSFQLYLLYLYKTYSKPQYRIHIIYPLSFSYLKLLIHPSVLSISNGTSLVPEDGETKDYSTKFSNMIASESFRDEVHAEQFAAWKWRVENVYGKGEVRDGEREDGMMI</sequence>
<dbReference type="GO" id="GO:0003712">
    <property type="term" value="F:transcription coregulator activity"/>
    <property type="evidence" value="ECO:0007669"/>
    <property type="project" value="InterPro"/>
</dbReference>
<comment type="subunit">
    <text evidence="7">Component of the Mediator complex.</text>
</comment>
<reference evidence="9" key="1">
    <citation type="journal article" date="2023" name="Commun. Biol.">
        <title>Genome analysis of Parmales, the sister group of diatoms, reveals the evolutionary specialization of diatoms from phago-mixotrophs to photoautotrophs.</title>
        <authorList>
            <person name="Ban H."/>
            <person name="Sato S."/>
            <person name="Yoshikawa S."/>
            <person name="Yamada K."/>
            <person name="Nakamura Y."/>
            <person name="Ichinomiya M."/>
            <person name="Sato N."/>
            <person name="Blanc-Mathieu R."/>
            <person name="Endo H."/>
            <person name="Kuwata A."/>
            <person name="Ogata H."/>
        </authorList>
    </citation>
    <scope>NUCLEOTIDE SEQUENCE [LARGE SCALE GENOMIC DNA]</scope>
</reference>
<keyword evidence="5 7" id="KW-0804">Transcription</keyword>
<comment type="subcellular location">
    <subcellularLocation>
        <location evidence="1 7">Nucleus</location>
    </subcellularLocation>
</comment>
<evidence type="ECO:0000313" key="8">
    <source>
        <dbReference type="EMBL" id="GMH50044.1"/>
    </source>
</evidence>
<dbReference type="EMBL" id="BLQM01000013">
    <property type="protein sequence ID" value="GMH50044.1"/>
    <property type="molecule type" value="Genomic_DNA"/>
</dbReference>
<evidence type="ECO:0000256" key="5">
    <source>
        <dbReference type="ARBA" id="ARBA00023163"/>
    </source>
</evidence>
<evidence type="ECO:0000256" key="2">
    <source>
        <dbReference type="ARBA" id="ARBA00006378"/>
    </source>
</evidence>
<keyword evidence="6 7" id="KW-0539">Nucleus</keyword>
<keyword evidence="3 7" id="KW-0805">Transcription regulation</keyword>
<evidence type="ECO:0000256" key="7">
    <source>
        <dbReference type="RuleBase" id="RU364129"/>
    </source>
</evidence>